<keyword evidence="2" id="KW-1185">Reference proteome</keyword>
<dbReference type="GO" id="GO:0005549">
    <property type="term" value="F:odorant binding"/>
    <property type="evidence" value="ECO:0007669"/>
    <property type="project" value="InterPro"/>
</dbReference>
<dbReference type="AlphaFoldDB" id="A0AAV8Z9W6"/>
<dbReference type="PANTHER" id="PTHR21364">
    <property type="entry name" value="GENERAL ODORANT-BINDING PROTEIN 19A"/>
    <property type="match status" value="1"/>
</dbReference>
<dbReference type="PANTHER" id="PTHR21364:SF1">
    <property type="entry name" value="GENERAL ODORANT-BINDING PROTEIN LUSH"/>
    <property type="match status" value="1"/>
</dbReference>
<name>A0AAV8Z9W6_9CUCU</name>
<organism evidence="1 2">
    <name type="scientific">Aromia moschata</name>
    <dbReference type="NCBI Taxonomy" id="1265417"/>
    <lineage>
        <taxon>Eukaryota</taxon>
        <taxon>Metazoa</taxon>
        <taxon>Ecdysozoa</taxon>
        <taxon>Arthropoda</taxon>
        <taxon>Hexapoda</taxon>
        <taxon>Insecta</taxon>
        <taxon>Pterygota</taxon>
        <taxon>Neoptera</taxon>
        <taxon>Endopterygota</taxon>
        <taxon>Coleoptera</taxon>
        <taxon>Polyphaga</taxon>
        <taxon>Cucujiformia</taxon>
        <taxon>Chrysomeloidea</taxon>
        <taxon>Cerambycidae</taxon>
        <taxon>Cerambycinae</taxon>
        <taxon>Callichromatini</taxon>
        <taxon>Aromia</taxon>
    </lineage>
</organism>
<dbReference type="InterPro" id="IPR006170">
    <property type="entry name" value="PBP/GOBP"/>
</dbReference>
<dbReference type="GO" id="GO:0035275">
    <property type="term" value="F:dibutyl phthalate binding"/>
    <property type="evidence" value="ECO:0007669"/>
    <property type="project" value="TreeGrafter"/>
</dbReference>
<comment type="caution">
    <text evidence="1">The sequence shown here is derived from an EMBL/GenBank/DDBJ whole genome shotgun (WGS) entry which is preliminary data.</text>
</comment>
<proteinExistence type="predicted"/>
<sequence length="179" mass="19710">ALSDEMQELADMLHATCVEETGTTEDAILNARKGEFIDDEKFKCYIKCLMTQMACIDDDGIVDEEATIAVIPEEYQDVAAPIIRKCGTQNLITAVNTDKILADDENLKCYIKCIMQEAGIIDDGGIVDVDAAIELLPEDYKTTFGTTIRTCGTKKGSTACENAWLTHKCYAENPQVILQ</sequence>
<gene>
    <name evidence="1" type="ORF">NQ318_020149</name>
</gene>
<accession>A0AAV8Z9W6</accession>
<dbReference type="GO" id="GO:0042048">
    <property type="term" value="P:olfactory behavior"/>
    <property type="evidence" value="ECO:0007669"/>
    <property type="project" value="TreeGrafter"/>
</dbReference>
<dbReference type="Gene3D" id="1.10.238.20">
    <property type="entry name" value="Pheromone/general odorant binding protein domain"/>
    <property type="match status" value="2"/>
</dbReference>
<feature type="non-terminal residue" evidence="1">
    <location>
        <position position="1"/>
    </location>
</feature>
<dbReference type="GO" id="GO:0007608">
    <property type="term" value="P:sensory perception of smell"/>
    <property type="evidence" value="ECO:0007669"/>
    <property type="project" value="TreeGrafter"/>
</dbReference>
<dbReference type="Pfam" id="PF01395">
    <property type="entry name" value="PBP_GOBP"/>
    <property type="match status" value="2"/>
</dbReference>
<protein>
    <submittedName>
        <fullName evidence="1">Uncharacterized protein</fullName>
    </submittedName>
</protein>
<evidence type="ECO:0000313" key="2">
    <source>
        <dbReference type="Proteomes" id="UP001162162"/>
    </source>
</evidence>
<reference evidence="1" key="1">
    <citation type="journal article" date="2023" name="Insect Mol. Biol.">
        <title>Genome sequencing provides insights into the evolution of gene families encoding plant cell wall-degrading enzymes in longhorned beetles.</title>
        <authorList>
            <person name="Shin N.R."/>
            <person name="Okamura Y."/>
            <person name="Kirsch R."/>
            <person name="Pauchet Y."/>
        </authorList>
    </citation>
    <scope>NUCLEOTIDE SEQUENCE</scope>
    <source>
        <strain evidence="1">AMC_N1</strain>
    </source>
</reference>
<dbReference type="GO" id="GO:0005576">
    <property type="term" value="C:extracellular region"/>
    <property type="evidence" value="ECO:0007669"/>
    <property type="project" value="TreeGrafter"/>
</dbReference>
<dbReference type="SMART" id="SM00708">
    <property type="entry name" value="PhBP"/>
    <property type="match status" value="2"/>
</dbReference>
<dbReference type="InterPro" id="IPR036728">
    <property type="entry name" value="PBP_GOBP_sf"/>
</dbReference>
<evidence type="ECO:0000313" key="1">
    <source>
        <dbReference type="EMBL" id="KAJ8960851.1"/>
    </source>
</evidence>
<dbReference type="CDD" id="cd23992">
    <property type="entry name" value="PBP_GOBP"/>
    <property type="match status" value="2"/>
</dbReference>
<dbReference type="SUPFAM" id="SSF47565">
    <property type="entry name" value="Insect pheromone/odorant-binding proteins"/>
    <property type="match status" value="2"/>
</dbReference>
<dbReference type="EMBL" id="JAPWTK010000007">
    <property type="protein sequence ID" value="KAJ8960851.1"/>
    <property type="molecule type" value="Genomic_DNA"/>
</dbReference>
<dbReference type="Proteomes" id="UP001162162">
    <property type="component" value="Unassembled WGS sequence"/>
</dbReference>